<dbReference type="Pfam" id="PF08279">
    <property type="entry name" value="HTH_11"/>
    <property type="match status" value="1"/>
</dbReference>
<dbReference type="InterPro" id="IPR036390">
    <property type="entry name" value="WH_DNA-bd_sf"/>
</dbReference>
<dbReference type="InterPro" id="IPR013196">
    <property type="entry name" value="HTH_11"/>
</dbReference>
<dbReference type="GO" id="GO:0003700">
    <property type="term" value="F:DNA-binding transcription factor activity"/>
    <property type="evidence" value="ECO:0007669"/>
    <property type="project" value="InterPro"/>
</dbReference>
<reference evidence="4" key="1">
    <citation type="submission" date="2018-06" db="EMBL/GenBank/DDBJ databases">
        <authorList>
            <person name="Zhirakovskaya E."/>
        </authorList>
    </citation>
    <scope>NUCLEOTIDE SEQUENCE</scope>
</reference>
<proteinExistence type="predicted"/>
<dbReference type="PROSITE" id="PS52050">
    <property type="entry name" value="WYL"/>
    <property type="match status" value="1"/>
</dbReference>
<dbReference type="PROSITE" id="PS51000">
    <property type="entry name" value="HTH_DEOR_2"/>
    <property type="match status" value="1"/>
</dbReference>
<organism evidence="4">
    <name type="scientific">hydrothermal vent metagenome</name>
    <dbReference type="NCBI Taxonomy" id="652676"/>
    <lineage>
        <taxon>unclassified sequences</taxon>
        <taxon>metagenomes</taxon>
        <taxon>ecological metagenomes</taxon>
    </lineage>
</organism>
<dbReference type="AlphaFoldDB" id="A0A3B0UXE9"/>
<dbReference type="InterPro" id="IPR051534">
    <property type="entry name" value="CBASS_pafABC_assoc_protein"/>
</dbReference>
<dbReference type="PANTHER" id="PTHR34580:SF1">
    <property type="entry name" value="PROTEIN PAFC"/>
    <property type="match status" value="1"/>
</dbReference>
<dbReference type="InterPro" id="IPR026881">
    <property type="entry name" value="WYL_dom"/>
</dbReference>
<accession>A0A3B0UXE9</accession>
<evidence type="ECO:0000259" key="3">
    <source>
        <dbReference type="PROSITE" id="PS51000"/>
    </source>
</evidence>
<evidence type="ECO:0000256" key="2">
    <source>
        <dbReference type="ARBA" id="ARBA00023163"/>
    </source>
</evidence>
<protein>
    <recommendedName>
        <fullName evidence="3">HTH deoR-type domain-containing protein</fullName>
    </recommendedName>
</protein>
<feature type="non-terminal residue" evidence="4">
    <location>
        <position position="254"/>
    </location>
</feature>
<evidence type="ECO:0000256" key="1">
    <source>
        <dbReference type="ARBA" id="ARBA00023015"/>
    </source>
</evidence>
<dbReference type="EMBL" id="UOEU01000391">
    <property type="protein sequence ID" value="VAW32803.1"/>
    <property type="molecule type" value="Genomic_DNA"/>
</dbReference>
<name>A0A3B0UXE9_9ZZZZ</name>
<keyword evidence="1" id="KW-0805">Transcription regulation</keyword>
<evidence type="ECO:0000313" key="4">
    <source>
        <dbReference type="EMBL" id="VAW32803.1"/>
    </source>
</evidence>
<dbReference type="InterPro" id="IPR036388">
    <property type="entry name" value="WH-like_DNA-bd_sf"/>
</dbReference>
<dbReference type="InterPro" id="IPR001034">
    <property type="entry name" value="DeoR_HTH"/>
</dbReference>
<dbReference type="Pfam" id="PF13280">
    <property type="entry name" value="WYL"/>
    <property type="match status" value="1"/>
</dbReference>
<dbReference type="SUPFAM" id="SSF46785">
    <property type="entry name" value="Winged helix' DNA-binding domain"/>
    <property type="match status" value="1"/>
</dbReference>
<feature type="domain" description="HTH deoR-type" evidence="3">
    <location>
        <begin position="3"/>
        <end position="58"/>
    </location>
</feature>
<gene>
    <name evidence="4" type="ORF">MNBD_CHLOROFLEXI01-4455</name>
</gene>
<sequence length="254" mass="29107">MNRIDRLFAILLLLQSKKRIRSQELAQRFGISRRTVYRDVAALTEMGVPIVSLPGEGYEMMPGFYLPPLLFTPDEAGALFLGAQMLIQQAEGSVVGDVEGALGKITAVLPPLTRQKADRLTEIIQFVEPAGKFNLDDPHLHILQRAILGKRLIQMRYHSYSRNEKTERTVEPHQLFYASGVWYFNGYCRLREAVREFRLDRVDGLELLAELFEKRPSSSTNANRITVKIRFDADIVRWVRERQHFGFVGEETAV</sequence>
<keyword evidence="2" id="KW-0804">Transcription</keyword>
<dbReference type="Gene3D" id="1.10.10.10">
    <property type="entry name" value="Winged helix-like DNA-binding domain superfamily/Winged helix DNA-binding domain"/>
    <property type="match status" value="1"/>
</dbReference>
<dbReference type="PANTHER" id="PTHR34580">
    <property type="match status" value="1"/>
</dbReference>